<comment type="caution">
    <text evidence="2">The sequence shown here is derived from an EMBL/GenBank/DDBJ whole genome shotgun (WGS) entry which is preliminary data.</text>
</comment>
<feature type="transmembrane region" description="Helical" evidence="1">
    <location>
        <begin position="106"/>
        <end position="129"/>
    </location>
</feature>
<evidence type="ECO:0000256" key="1">
    <source>
        <dbReference type="SAM" id="Phobius"/>
    </source>
</evidence>
<protein>
    <submittedName>
        <fullName evidence="2">Uncharacterized protein</fullName>
    </submittedName>
</protein>
<dbReference type="EMBL" id="JBEDUW010000001">
    <property type="protein sequence ID" value="KAK9951595.1"/>
    <property type="molecule type" value="Genomic_DNA"/>
</dbReference>
<dbReference type="AlphaFoldDB" id="A0AAW1YTM2"/>
<evidence type="ECO:0000313" key="2">
    <source>
        <dbReference type="EMBL" id="KAK9951595.1"/>
    </source>
</evidence>
<dbReference type="Proteomes" id="UP001457282">
    <property type="component" value="Unassembled WGS sequence"/>
</dbReference>
<sequence>MHSMKEWLHSYRVLWTVSRPYGFGAAASTRDSNELGAGNPKGARIATCAAMFPAARILQGVLLGIARGCGWQHTGAYINLGAIYLCGIPVAATLAFLVQLRGRGHWIGIQVGAFVQTPLLAFVTTCTNWEKQASKARERIFGGSSPVNNGLCH</sequence>
<gene>
    <name evidence="2" type="ORF">M0R45_007033</name>
</gene>
<evidence type="ECO:0000313" key="3">
    <source>
        <dbReference type="Proteomes" id="UP001457282"/>
    </source>
</evidence>
<keyword evidence="1" id="KW-0812">Transmembrane</keyword>
<proteinExistence type="predicted"/>
<keyword evidence="1" id="KW-0472">Membrane</keyword>
<keyword evidence="1" id="KW-1133">Transmembrane helix</keyword>
<dbReference type="PANTHER" id="PTHR11206">
    <property type="entry name" value="MULTIDRUG RESISTANCE PROTEIN"/>
    <property type="match status" value="1"/>
</dbReference>
<organism evidence="2 3">
    <name type="scientific">Rubus argutus</name>
    <name type="common">Southern blackberry</name>
    <dbReference type="NCBI Taxonomy" id="59490"/>
    <lineage>
        <taxon>Eukaryota</taxon>
        <taxon>Viridiplantae</taxon>
        <taxon>Streptophyta</taxon>
        <taxon>Embryophyta</taxon>
        <taxon>Tracheophyta</taxon>
        <taxon>Spermatophyta</taxon>
        <taxon>Magnoliopsida</taxon>
        <taxon>eudicotyledons</taxon>
        <taxon>Gunneridae</taxon>
        <taxon>Pentapetalae</taxon>
        <taxon>rosids</taxon>
        <taxon>fabids</taxon>
        <taxon>Rosales</taxon>
        <taxon>Rosaceae</taxon>
        <taxon>Rosoideae</taxon>
        <taxon>Rosoideae incertae sedis</taxon>
        <taxon>Rubus</taxon>
    </lineage>
</organism>
<name>A0AAW1YTM2_RUBAR</name>
<feature type="transmembrane region" description="Helical" evidence="1">
    <location>
        <begin position="77"/>
        <end position="100"/>
    </location>
</feature>
<keyword evidence="3" id="KW-1185">Reference proteome</keyword>
<reference evidence="2 3" key="1">
    <citation type="journal article" date="2023" name="G3 (Bethesda)">
        <title>A chromosome-length genome assembly and annotation of blackberry (Rubus argutus, cv. 'Hillquist').</title>
        <authorList>
            <person name="Bruna T."/>
            <person name="Aryal R."/>
            <person name="Dudchenko O."/>
            <person name="Sargent D.J."/>
            <person name="Mead D."/>
            <person name="Buti M."/>
            <person name="Cavallini A."/>
            <person name="Hytonen T."/>
            <person name="Andres J."/>
            <person name="Pham M."/>
            <person name="Weisz D."/>
            <person name="Mascagni F."/>
            <person name="Usai G."/>
            <person name="Natali L."/>
            <person name="Bassil N."/>
            <person name="Fernandez G.E."/>
            <person name="Lomsadze A."/>
            <person name="Armour M."/>
            <person name="Olukolu B."/>
            <person name="Poorten T."/>
            <person name="Britton C."/>
            <person name="Davik J."/>
            <person name="Ashrafi H."/>
            <person name="Aiden E.L."/>
            <person name="Borodovsky M."/>
            <person name="Worthington M."/>
        </authorList>
    </citation>
    <scope>NUCLEOTIDE SEQUENCE [LARGE SCALE GENOMIC DNA]</scope>
    <source>
        <strain evidence="2">PI 553951</strain>
    </source>
</reference>
<accession>A0AAW1YTM2</accession>